<evidence type="ECO:0000313" key="4">
    <source>
        <dbReference type="Proteomes" id="UP000657177"/>
    </source>
</evidence>
<evidence type="ECO:0000313" key="3">
    <source>
        <dbReference type="EMBL" id="MBA2133406.1"/>
    </source>
</evidence>
<keyword evidence="2" id="KW-0472">Membrane</keyword>
<dbReference type="InterPro" id="IPR049500">
    <property type="entry name" value="Peptidase_M50B-like"/>
</dbReference>
<feature type="transmembrane region" description="Helical" evidence="2">
    <location>
        <begin position="98"/>
        <end position="119"/>
    </location>
</feature>
<evidence type="ECO:0000256" key="1">
    <source>
        <dbReference type="SAM" id="MobiDB-lite"/>
    </source>
</evidence>
<feature type="transmembrane region" description="Helical" evidence="2">
    <location>
        <begin position="5"/>
        <end position="25"/>
    </location>
</feature>
<comment type="caution">
    <text evidence="3">The sequence shown here is derived from an EMBL/GenBank/DDBJ whole genome shotgun (WGS) entry which is preliminary data.</text>
</comment>
<keyword evidence="2" id="KW-1133">Transmembrane helix</keyword>
<gene>
    <name evidence="3" type="ORF">G5B42_07605</name>
</gene>
<dbReference type="Pfam" id="PF13398">
    <property type="entry name" value="Peptidase_M50B"/>
    <property type="match status" value="1"/>
</dbReference>
<dbReference type="Proteomes" id="UP000657177">
    <property type="component" value="Unassembled WGS sequence"/>
</dbReference>
<reference evidence="3" key="1">
    <citation type="submission" date="2020-06" db="EMBL/GenBank/DDBJ databases">
        <title>Novel chitinolytic bacterium.</title>
        <authorList>
            <person name="Ungkulpasvich U."/>
            <person name="Kosugi A."/>
            <person name="Uke A."/>
        </authorList>
    </citation>
    <scope>NUCLEOTIDE SEQUENCE</scope>
    <source>
        <strain evidence="3">UUS1-1</strain>
    </source>
</reference>
<feature type="transmembrane region" description="Helical" evidence="2">
    <location>
        <begin position="65"/>
        <end position="86"/>
    </location>
</feature>
<protein>
    <submittedName>
        <fullName evidence="3">M50 family metallopeptidase</fullName>
    </submittedName>
</protein>
<proteinExistence type="predicted"/>
<dbReference type="EMBL" id="JAAKDE010000014">
    <property type="protein sequence ID" value="MBA2133406.1"/>
    <property type="molecule type" value="Genomic_DNA"/>
</dbReference>
<dbReference type="AlphaFoldDB" id="A0A8J6I0W4"/>
<feature type="region of interest" description="Disordered" evidence="1">
    <location>
        <begin position="198"/>
        <end position="227"/>
    </location>
</feature>
<feature type="transmembrane region" description="Helical" evidence="2">
    <location>
        <begin position="139"/>
        <end position="160"/>
    </location>
</feature>
<evidence type="ECO:0000256" key="2">
    <source>
        <dbReference type="SAM" id="Phobius"/>
    </source>
</evidence>
<accession>A0A8J6I0W4</accession>
<keyword evidence="4" id="KW-1185">Reference proteome</keyword>
<name>A0A8J6I0W4_9FIRM</name>
<organism evidence="3 4">
    <name type="scientific">Capillibacterium thermochitinicola</name>
    <dbReference type="NCBI Taxonomy" id="2699427"/>
    <lineage>
        <taxon>Bacteria</taxon>
        <taxon>Bacillati</taxon>
        <taxon>Bacillota</taxon>
        <taxon>Capillibacterium</taxon>
    </lineage>
</organism>
<sequence length="227" mass="25293">MRRKILVLMAVFIGFCSLIYLYTFLHEGGHALVAMLGGGKVEEFVLGVNAHVRVSGTAFTPFWEALFHAAGVLLPVIILLMALLFYRPQIKKGFYHVFYIAIWLCITGSLWAWVVIPLVTLFATGPAYDDTIKFLRVTGFHPLIVASAAILMMGMLFLLAKKKGLFKKTGELMRSWKETRREGEGGPKFIFPSQPRFPPAHTGRPGRHRSLRPPRILSTGPGYAGSC</sequence>
<dbReference type="RefSeq" id="WP_181339873.1">
    <property type="nucleotide sequence ID" value="NZ_JAAKDE010000014.1"/>
</dbReference>
<keyword evidence="2" id="KW-0812">Transmembrane</keyword>